<reference evidence="2" key="2">
    <citation type="journal article" date="2021" name="PeerJ">
        <title>Extensive microbial diversity within the chicken gut microbiome revealed by metagenomics and culture.</title>
        <authorList>
            <person name="Gilroy R."/>
            <person name="Ravi A."/>
            <person name="Getino M."/>
            <person name="Pursley I."/>
            <person name="Horton D.L."/>
            <person name="Alikhan N.F."/>
            <person name="Baker D."/>
            <person name="Gharbi K."/>
            <person name="Hall N."/>
            <person name="Watson M."/>
            <person name="Adriaenssens E.M."/>
            <person name="Foster-Nyarko E."/>
            <person name="Jarju S."/>
            <person name="Secka A."/>
            <person name="Antonio M."/>
            <person name="Oren A."/>
            <person name="Chaudhuri R.R."/>
            <person name="La Ragione R."/>
            <person name="Hildebrand F."/>
            <person name="Pallen M.J."/>
        </authorList>
    </citation>
    <scope>NUCLEOTIDE SEQUENCE</scope>
    <source>
        <strain evidence="2">6919</strain>
    </source>
</reference>
<dbReference type="Pfam" id="PF19841">
    <property type="entry name" value="GldN"/>
    <property type="match status" value="1"/>
</dbReference>
<evidence type="ECO:0000256" key="1">
    <source>
        <dbReference type="SAM" id="MobiDB-lite"/>
    </source>
</evidence>
<evidence type="ECO:0000313" key="2">
    <source>
        <dbReference type="EMBL" id="MBO8475459.1"/>
    </source>
</evidence>
<comment type="caution">
    <text evidence="2">The sequence shown here is derived from an EMBL/GenBank/DDBJ whole genome shotgun (WGS) entry which is preliminary data.</text>
</comment>
<feature type="compositionally biased region" description="Basic residues" evidence="1">
    <location>
        <begin position="359"/>
        <end position="368"/>
    </location>
</feature>
<accession>A0A9D9NIX1</accession>
<dbReference type="Proteomes" id="UP000823598">
    <property type="component" value="Unassembled WGS sequence"/>
</dbReference>
<proteinExistence type="predicted"/>
<organism evidence="2 3">
    <name type="scientific">Candidatus Limisoma faecipullorum</name>
    <dbReference type="NCBI Taxonomy" id="2840854"/>
    <lineage>
        <taxon>Bacteria</taxon>
        <taxon>Pseudomonadati</taxon>
        <taxon>Bacteroidota</taxon>
        <taxon>Bacteroidia</taxon>
        <taxon>Bacteroidales</taxon>
        <taxon>Candidatus Limisoma</taxon>
    </lineage>
</organism>
<reference evidence="2" key="1">
    <citation type="submission" date="2020-10" db="EMBL/GenBank/DDBJ databases">
        <authorList>
            <person name="Gilroy R."/>
        </authorList>
    </citation>
    <scope>NUCLEOTIDE SEQUENCE</scope>
    <source>
        <strain evidence="2">6919</strain>
    </source>
</reference>
<gene>
    <name evidence="2" type="primary">gldN</name>
    <name evidence="2" type="ORF">IAB88_00515</name>
</gene>
<protein>
    <submittedName>
        <fullName evidence="2">Gliding motility protein GldN</fullName>
    </submittedName>
</protein>
<feature type="compositionally biased region" description="Basic and acidic residues" evidence="1">
    <location>
        <begin position="317"/>
        <end position="328"/>
    </location>
</feature>
<dbReference type="InterPro" id="IPR019847">
    <property type="entry name" value="Gliding_motility_assoc_GldN"/>
</dbReference>
<dbReference type="NCBIfam" id="TIGR03523">
    <property type="entry name" value="GldN"/>
    <property type="match status" value="1"/>
</dbReference>
<evidence type="ECO:0000313" key="3">
    <source>
        <dbReference type="Proteomes" id="UP000823598"/>
    </source>
</evidence>
<feature type="region of interest" description="Disordered" evidence="1">
    <location>
        <begin position="317"/>
        <end position="390"/>
    </location>
</feature>
<name>A0A9D9NIX1_9BACT</name>
<dbReference type="AlphaFoldDB" id="A0A9D9NIX1"/>
<feature type="compositionally biased region" description="Basic and acidic residues" evidence="1">
    <location>
        <begin position="338"/>
        <end position="358"/>
    </location>
</feature>
<dbReference type="EMBL" id="JADIMC010000010">
    <property type="protein sequence ID" value="MBO8475459.1"/>
    <property type="molecule type" value="Genomic_DNA"/>
</dbReference>
<feature type="compositionally biased region" description="Low complexity" evidence="1">
    <location>
        <begin position="369"/>
        <end position="383"/>
    </location>
</feature>
<sequence length="390" mass="45731">MPRYMRKLRSILAICLMVGAIVPSYSQVMRRKDRKEKDESSTPGVTFRMKEFYEIQPESDANKMWEKVVYRQIDLTKGQNMALYYPEEPTEDQTSLFRLIMKLVTDGQVTVYEYLDGRELFTEQYKVNVKEMLDRFHILYTEGKGSTEKNPKFVIEESDVPSNEVLTYYVIENWEFNSNDSRLKNNVVAICPVLHRSDDFGGEPIRYPMFWVKMADLRPYLTQQNIFIDDDNNLARYNFDDFFQMGMYDGEIYKTRNLRNLSLMQMFPDPDELKHAQDSIENRLASFEENLWVPTREEMEERAAAAEEARLRAEGKSDDIVVKERGSDEEAVEEESANEPKNKRSVRKSSDSKKDKEKSTKKKKKTKVKNSSVGKSSSNNAVRSVRRTRR</sequence>